<dbReference type="AlphaFoldDB" id="A0A1R1YKX4"/>
<dbReference type="Proteomes" id="UP000187429">
    <property type="component" value="Unassembled WGS sequence"/>
</dbReference>
<protein>
    <submittedName>
        <fullName evidence="1">Alpha-1,3-mannosyltransferase CMT1</fullName>
    </submittedName>
</protein>
<gene>
    <name evidence="1" type="ORF">AYI69_g2999</name>
</gene>
<proteinExistence type="predicted"/>
<comment type="caution">
    <text evidence="1">The sequence shown here is derived from an EMBL/GenBank/DDBJ whole genome shotgun (WGS) entry which is preliminary data.</text>
</comment>
<evidence type="ECO:0000313" key="1">
    <source>
        <dbReference type="EMBL" id="OMJ27561.1"/>
    </source>
</evidence>
<evidence type="ECO:0000313" key="2">
    <source>
        <dbReference type="Proteomes" id="UP000187429"/>
    </source>
</evidence>
<dbReference type="InterPro" id="IPR021047">
    <property type="entry name" value="Mannosyltransferase_CMT1"/>
</dbReference>
<name>A0A1R1YKX4_9FUNG</name>
<dbReference type="PANTHER" id="PTHR34144:SF5">
    <property type="entry name" value="ALPHA-1,3-MANNOSYLTRANSFERASE CMT1"/>
    <property type="match status" value="1"/>
</dbReference>
<dbReference type="Pfam" id="PF11735">
    <property type="entry name" value="CAP59_mtransfer"/>
    <property type="match status" value="2"/>
</dbReference>
<accession>A0A1R1YKX4</accession>
<keyword evidence="1" id="KW-0808">Transferase</keyword>
<keyword evidence="2" id="KW-1185">Reference proteome</keyword>
<keyword evidence="1" id="KW-0328">Glycosyltransferase</keyword>
<sequence>MGSVNKVLGLKRQKFPMAIFIILIKRTKLENLSVNRSYFCKTNQRLAFDNYLSKNGKYDYLKADTNLYEPDNSEMGILENMRLNARNITIESTRKKKYFFSMNLYNNEEVLPFIIQEIMQLFKFLGPENIFLSIYENGSMDNTKLILAEFKKYLEASGLRYRLVADSVVRPEKYHRIEYLAGVRNKALEPLEAEEKLGFIYDKIVFLNDIFFCYYDILELLYQSDFQKSDLTCPLDFLIKERNPTITFRDLWVAHDLGGEAFNGDLNRLTNHKPSLERVKERLPFQVQCAWNGVAVINAAPFYGKDPIRFRRSDANAGECSASECSLLCNDFWKRGFRRIVVVPKILVPYSINEVWILEKNYELVMNINQTLSEKINYVSGPSKVNCRGLEEYNRNDPEKPTHDLGGEAFNGDLNRLTNHKPSLERVKERLPFQVQCAWNGVAVINAAPFYGKDPIRFRRSDANAGECSASECSLLCNDFWKRGFRRIVVVPKILVPYSINEVWILEKNYELVMNINQTLSEKINYVSGPSKVNCRGLEEYNRNDPEKPSIKVEYAGNDTFVI</sequence>
<reference evidence="2" key="1">
    <citation type="submission" date="2017-01" db="EMBL/GenBank/DDBJ databases">
        <authorList>
            <person name="Wang Y."/>
            <person name="White M."/>
            <person name="Kvist S."/>
            <person name="Moncalvo J.-M."/>
        </authorList>
    </citation>
    <scope>NUCLEOTIDE SEQUENCE [LARGE SCALE GENOMIC DNA]</scope>
    <source>
        <strain evidence="2">ID-206-W2</strain>
    </source>
</reference>
<dbReference type="PANTHER" id="PTHR34144">
    <property type="entry name" value="CHROMOSOME 8, WHOLE GENOME SHOTGUN SEQUENCE"/>
    <property type="match status" value="1"/>
</dbReference>
<organism evidence="1 2">
    <name type="scientific">Smittium culicis</name>
    <dbReference type="NCBI Taxonomy" id="133412"/>
    <lineage>
        <taxon>Eukaryota</taxon>
        <taxon>Fungi</taxon>
        <taxon>Fungi incertae sedis</taxon>
        <taxon>Zoopagomycota</taxon>
        <taxon>Kickxellomycotina</taxon>
        <taxon>Harpellomycetes</taxon>
        <taxon>Harpellales</taxon>
        <taxon>Legeriomycetaceae</taxon>
        <taxon>Smittium</taxon>
    </lineage>
</organism>
<dbReference type="EMBL" id="LSSM01000944">
    <property type="protein sequence ID" value="OMJ27561.1"/>
    <property type="molecule type" value="Genomic_DNA"/>
</dbReference>
<dbReference type="OrthoDB" id="262547at2759"/>
<dbReference type="GO" id="GO:0016757">
    <property type="term" value="F:glycosyltransferase activity"/>
    <property type="evidence" value="ECO:0007669"/>
    <property type="project" value="UniProtKB-KW"/>
</dbReference>